<dbReference type="GO" id="GO:0004364">
    <property type="term" value="F:glutathione transferase activity"/>
    <property type="evidence" value="ECO:0007669"/>
    <property type="project" value="TreeGrafter"/>
</dbReference>
<dbReference type="InterPro" id="IPR004046">
    <property type="entry name" value="GST_C"/>
</dbReference>
<comment type="subunit">
    <text evidence="1">Homodimer.</text>
</comment>
<dbReference type="InterPro" id="IPR010987">
    <property type="entry name" value="Glutathione-S-Trfase_C-like"/>
</dbReference>
<keyword evidence="4" id="KW-1185">Reference proteome</keyword>
<dbReference type="PROSITE" id="PS50405">
    <property type="entry name" value="GST_CTER"/>
    <property type="match status" value="1"/>
</dbReference>
<dbReference type="GO" id="GO:0006749">
    <property type="term" value="P:glutathione metabolic process"/>
    <property type="evidence" value="ECO:0007669"/>
    <property type="project" value="TreeGrafter"/>
</dbReference>
<dbReference type="CTD" id="37111"/>
<dbReference type="InterPro" id="IPR036249">
    <property type="entry name" value="Thioredoxin-like_sf"/>
</dbReference>
<dbReference type="SFLD" id="SFLDS00019">
    <property type="entry name" value="Glutathione_Transferase_(cytos"/>
    <property type="match status" value="1"/>
</dbReference>
<gene>
    <name evidence="5" type="primary">LOC114248249</name>
</gene>
<dbReference type="KEGG" id="bman:114248249"/>
<evidence type="ECO:0000259" key="2">
    <source>
        <dbReference type="PROSITE" id="PS50404"/>
    </source>
</evidence>
<organism evidence="4 5">
    <name type="scientific">Bombyx mandarina</name>
    <name type="common">Wild silk moth</name>
    <name type="synonym">Wild silkworm</name>
    <dbReference type="NCBI Taxonomy" id="7092"/>
    <lineage>
        <taxon>Eukaryota</taxon>
        <taxon>Metazoa</taxon>
        <taxon>Ecdysozoa</taxon>
        <taxon>Arthropoda</taxon>
        <taxon>Hexapoda</taxon>
        <taxon>Insecta</taxon>
        <taxon>Pterygota</taxon>
        <taxon>Neoptera</taxon>
        <taxon>Endopterygota</taxon>
        <taxon>Lepidoptera</taxon>
        <taxon>Glossata</taxon>
        <taxon>Ditrysia</taxon>
        <taxon>Bombycoidea</taxon>
        <taxon>Bombycidae</taxon>
        <taxon>Bombycinae</taxon>
        <taxon>Bombyx</taxon>
    </lineage>
</organism>
<dbReference type="PROSITE" id="PS50404">
    <property type="entry name" value="GST_NTER"/>
    <property type="match status" value="1"/>
</dbReference>
<evidence type="ECO:0000259" key="3">
    <source>
        <dbReference type="PROSITE" id="PS50405"/>
    </source>
</evidence>
<name>A0A6J2K4M5_BOMMA</name>
<dbReference type="PANTHER" id="PTHR43969">
    <property type="entry name" value="GLUTATHIONE S TRANSFERASE D10, ISOFORM A-RELATED"/>
    <property type="match status" value="1"/>
</dbReference>
<dbReference type="Gene3D" id="3.40.30.10">
    <property type="entry name" value="Glutaredoxin"/>
    <property type="match status" value="1"/>
</dbReference>
<evidence type="ECO:0000313" key="4">
    <source>
        <dbReference type="Proteomes" id="UP000504629"/>
    </source>
</evidence>
<dbReference type="Pfam" id="PF00043">
    <property type="entry name" value="GST_C"/>
    <property type="match status" value="1"/>
</dbReference>
<dbReference type="Gene3D" id="1.20.1050.10">
    <property type="match status" value="1"/>
</dbReference>
<dbReference type="GeneID" id="114248249"/>
<dbReference type="SFLD" id="SFLDG00358">
    <property type="entry name" value="Main_(cytGST)"/>
    <property type="match status" value="1"/>
</dbReference>
<accession>A0A6J2K4M5</accession>
<protein>
    <submittedName>
        <fullName evidence="5">Glutathione S-transferase 1-like</fullName>
    </submittedName>
</protein>
<dbReference type="FunFam" id="1.20.1050.10:FF:000007">
    <property type="entry name" value="Glutathione S-transferase 1-1"/>
    <property type="match status" value="1"/>
</dbReference>
<evidence type="ECO:0000313" key="5">
    <source>
        <dbReference type="RefSeq" id="XP_028037236.1"/>
    </source>
</evidence>
<dbReference type="InterPro" id="IPR004045">
    <property type="entry name" value="Glutathione_S-Trfase_N"/>
</dbReference>
<dbReference type="CDD" id="cd03177">
    <property type="entry name" value="GST_C_Delta_Epsilon"/>
    <property type="match status" value="1"/>
</dbReference>
<dbReference type="OrthoDB" id="2309723at2759"/>
<dbReference type="PANTHER" id="PTHR43969:SF9">
    <property type="entry name" value="GLUTATHIONE S TRANSFERASE D10, ISOFORM A-RELATED"/>
    <property type="match status" value="1"/>
</dbReference>
<sequence length="228" mass="26136">MTPILYKTDASPPARAVMMIVDILGLKVDEQELNPILRQQDTPEFKKKNPMRTIPILEEGDFYLADSHAIMLYLIDKYGKPEHAHLYPSEKRKRATINQRLFFDCGVLFPRLRAVMAPTYAGKLAELNRNMIKNIEDAYSIMESYLTENLYLADEVVTVADISAITTISSLNGLYPVDEKRYPKLSKWINRMNDKEYCRKINTPGSELHVAGLIALMDNTKHNQQSKL</sequence>
<dbReference type="InterPro" id="IPR036282">
    <property type="entry name" value="Glutathione-S-Trfase_C_sf"/>
</dbReference>
<dbReference type="Pfam" id="PF13417">
    <property type="entry name" value="GST_N_3"/>
    <property type="match status" value="1"/>
</dbReference>
<dbReference type="SUPFAM" id="SSF47616">
    <property type="entry name" value="GST C-terminal domain-like"/>
    <property type="match status" value="1"/>
</dbReference>
<dbReference type="InterPro" id="IPR040079">
    <property type="entry name" value="Glutathione_S-Trfase"/>
</dbReference>
<dbReference type="AlphaFoldDB" id="A0A6J2K4M5"/>
<feature type="domain" description="GST N-terminal" evidence="2">
    <location>
        <begin position="1"/>
        <end position="82"/>
    </location>
</feature>
<proteinExistence type="predicted"/>
<evidence type="ECO:0000256" key="1">
    <source>
        <dbReference type="ARBA" id="ARBA00011738"/>
    </source>
</evidence>
<feature type="domain" description="GST C-terminal" evidence="3">
    <location>
        <begin position="90"/>
        <end position="213"/>
    </location>
</feature>
<reference evidence="5" key="1">
    <citation type="submission" date="2025-08" db="UniProtKB">
        <authorList>
            <consortium name="RefSeq"/>
        </authorList>
    </citation>
    <scope>IDENTIFICATION</scope>
    <source>
        <tissue evidence="5">Silk gland</tissue>
    </source>
</reference>
<dbReference type="Proteomes" id="UP000504629">
    <property type="component" value="Unplaced"/>
</dbReference>
<dbReference type="RefSeq" id="XP_028037236.1">
    <property type="nucleotide sequence ID" value="XM_028181435.1"/>
</dbReference>
<dbReference type="SUPFAM" id="SSF52833">
    <property type="entry name" value="Thioredoxin-like"/>
    <property type="match status" value="1"/>
</dbReference>
<dbReference type="SFLD" id="SFLDG01153">
    <property type="entry name" value="Main.4:_Theta-like"/>
    <property type="match status" value="1"/>
</dbReference>